<dbReference type="Proteomes" id="UP000017148">
    <property type="component" value="Unassembled WGS sequence"/>
</dbReference>
<dbReference type="PROSITE" id="PS50263">
    <property type="entry name" value="CN_HYDROLASE"/>
    <property type="match status" value="1"/>
</dbReference>
<dbReference type="RefSeq" id="WP_022635695.1">
    <property type="nucleotide sequence ID" value="NZ_ASJR01000001.1"/>
</dbReference>
<keyword evidence="2" id="KW-0378">Hydrolase</keyword>
<evidence type="ECO:0000259" key="1">
    <source>
        <dbReference type="PROSITE" id="PS50263"/>
    </source>
</evidence>
<accession>U7D8S3</accession>
<keyword evidence="3" id="KW-1185">Reference proteome</keyword>
<organism evidence="2 3">
    <name type="scientific">Chitinivibrio alkaliphilus ACht1</name>
    <dbReference type="NCBI Taxonomy" id="1313304"/>
    <lineage>
        <taxon>Bacteria</taxon>
        <taxon>Pseudomonadati</taxon>
        <taxon>Fibrobacterota</taxon>
        <taxon>Chitinivibrionia</taxon>
        <taxon>Chitinivibrionales</taxon>
        <taxon>Chitinivibrionaceae</taxon>
        <taxon>Chitinivibrio</taxon>
    </lineage>
</organism>
<sequence>MMRVCAVSFSPIPGRIEENISRIVEIVTQERAHDFILFPELSDTGYTLQADQVKPYCRQTVFAPLQDILSGSNTVVSLGLAEHLNGGIYNTIFEISATSIVPRYRKTHLFPGEERLFRQGDFISLYSSASAVYGYHLCYDIRYPELTRTLFSYSGDILFVSAAWPAKRIDHWRSLLVARAIENQVYVVAANQNGVLQNYHFGGQSMILSPRGEILQESSENTECVRACLSLSLLREYRREFPLRSSRCNDISFL</sequence>
<evidence type="ECO:0000313" key="2">
    <source>
        <dbReference type="EMBL" id="ERP39335.1"/>
    </source>
</evidence>
<dbReference type="InterPro" id="IPR036526">
    <property type="entry name" value="C-N_Hydrolase_sf"/>
</dbReference>
<dbReference type="AlphaFoldDB" id="U7D8S3"/>
<dbReference type="PANTHER" id="PTHR23088">
    <property type="entry name" value="NITRILASE-RELATED"/>
    <property type="match status" value="1"/>
</dbReference>
<dbReference type="PANTHER" id="PTHR23088:SF27">
    <property type="entry name" value="DEAMINATED GLUTATHIONE AMIDASE"/>
    <property type="match status" value="1"/>
</dbReference>
<dbReference type="STRING" id="1313304.CALK_0131"/>
<dbReference type="GO" id="GO:0016787">
    <property type="term" value="F:hydrolase activity"/>
    <property type="evidence" value="ECO:0007669"/>
    <property type="project" value="UniProtKB-KW"/>
</dbReference>
<dbReference type="Gene3D" id="3.60.110.10">
    <property type="entry name" value="Carbon-nitrogen hydrolase"/>
    <property type="match status" value="1"/>
</dbReference>
<dbReference type="eggNOG" id="COG0388">
    <property type="taxonomic scope" value="Bacteria"/>
</dbReference>
<dbReference type="InterPro" id="IPR003010">
    <property type="entry name" value="C-N_Hydrolase"/>
</dbReference>
<evidence type="ECO:0000313" key="3">
    <source>
        <dbReference type="Proteomes" id="UP000017148"/>
    </source>
</evidence>
<dbReference type="OrthoDB" id="9811121at2"/>
<comment type="caution">
    <text evidence="2">The sequence shown here is derived from an EMBL/GenBank/DDBJ whole genome shotgun (WGS) entry which is preliminary data.</text>
</comment>
<dbReference type="Pfam" id="PF00795">
    <property type="entry name" value="CN_hydrolase"/>
    <property type="match status" value="1"/>
</dbReference>
<reference evidence="2 3" key="1">
    <citation type="journal article" date="2013" name="Environ. Microbiol.">
        <title>Genome analysis of Chitinivibrio alkaliphilus gen. nov., sp. nov., a novel extremely haloalkaliphilic anaerobic chitinolytic bacterium from the candidate phylum Termite Group 3.</title>
        <authorList>
            <person name="Sorokin D.Y."/>
            <person name="Gumerov V.M."/>
            <person name="Rakitin A.L."/>
            <person name="Beletsky A.V."/>
            <person name="Damste J.S."/>
            <person name="Muyzer G."/>
            <person name="Mardanov A.V."/>
            <person name="Ravin N.V."/>
        </authorList>
    </citation>
    <scope>NUCLEOTIDE SEQUENCE [LARGE SCALE GENOMIC DNA]</scope>
    <source>
        <strain evidence="2 3">ACht1</strain>
    </source>
</reference>
<gene>
    <name evidence="2" type="ORF">CALK_0131</name>
</gene>
<dbReference type="SUPFAM" id="SSF56317">
    <property type="entry name" value="Carbon-nitrogen hydrolase"/>
    <property type="match status" value="1"/>
</dbReference>
<feature type="domain" description="CN hydrolase" evidence="1">
    <location>
        <begin position="2"/>
        <end position="231"/>
    </location>
</feature>
<protein>
    <submittedName>
        <fullName evidence="2">Amidohydrolase</fullName>
    </submittedName>
</protein>
<name>U7D8S3_9BACT</name>
<dbReference type="EMBL" id="ASJR01000001">
    <property type="protein sequence ID" value="ERP39335.1"/>
    <property type="molecule type" value="Genomic_DNA"/>
</dbReference>
<proteinExistence type="predicted"/>